<evidence type="ECO:0008006" key="4">
    <source>
        <dbReference type="Google" id="ProtNLM"/>
    </source>
</evidence>
<dbReference type="EMBL" id="JBHTCT010000036">
    <property type="protein sequence ID" value="MFC7366219.1"/>
    <property type="molecule type" value="Genomic_DNA"/>
</dbReference>
<evidence type="ECO:0000256" key="1">
    <source>
        <dbReference type="SAM" id="Phobius"/>
    </source>
</evidence>
<gene>
    <name evidence="2" type="ORF">ACFQQH_13925</name>
</gene>
<dbReference type="Proteomes" id="UP001596483">
    <property type="component" value="Unassembled WGS sequence"/>
</dbReference>
<dbReference type="RefSeq" id="WP_157294288.1">
    <property type="nucleotide sequence ID" value="NZ_JBHTCT010000036.1"/>
</dbReference>
<keyword evidence="3" id="KW-1185">Reference proteome</keyword>
<feature type="transmembrane region" description="Helical" evidence="1">
    <location>
        <begin position="30"/>
        <end position="47"/>
    </location>
</feature>
<keyword evidence="1" id="KW-1133">Transmembrane helix</keyword>
<proteinExistence type="predicted"/>
<comment type="caution">
    <text evidence="2">The sequence shown here is derived from an EMBL/GenBank/DDBJ whole genome shotgun (WGS) entry which is preliminary data.</text>
</comment>
<keyword evidence="1" id="KW-0472">Membrane</keyword>
<reference evidence="3" key="1">
    <citation type="journal article" date="2019" name="Int. J. Syst. Evol. Microbiol.">
        <title>The Global Catalogue of Microorganisms (GCM) 10K type strain sequencing project: providing services to taxonomists for standard genome sequencing and annotation.</title>
        <authorList>
            <consortium name="The Broad Institute Genomics Platform"/>
            <consortium name="The Broad Institute Genome Sequencing Center for Infectious Disease"/>
            <person name="Wu L."/>
            <person name="Ma J."/>
        </authorList>
    </citation>
    <scope>NUCLEOTIDE SEQUENCE [LARGE SCALE GENOMIC DNA]</scope>
    <source>
        <strain evidence="3">JCM 4738</strain>
    </source>
</reference>
<evidence type="ECO:0000313" key="3">
    <source>
        <dbReference type="Proteomes" id="UP001596483"/>
    </source>
</evidence>
<name>A0ABW2NIB0_9BACL</name>
<sequence>MRWSMVFLFILIGSFIFVLTIDGIGMAGTLLKILLGIGCFYIAGLFIPGKKEKQKNS</sequence>
<evidence type="ECO:0000313" key="2">
    <source>
        <dbReference type="EMBL" id="MFC7366219.1"/>
    </source>
</evidence>
<keyword evidence="1" id="KW-0812">Transmembrane</keyword>
<accession>A0ABW2NIB0</accession>
<protein>
    <recommendedName>
        <fullName evidence="4">DUF1328 domain-containing protein</fullName>
    </recommendedName>
</protein>
<organism evidence="2 3">
    <name type="scientific">Bhargavaea changchunensis</name>
    <dbReference type="NCBI Taxonomy" id="2134037"/>
    <lineage>
        <taxon>Bacteria</taxon>
        <taxon>Bacillati</taxon>
        <taxon>Bacillota</taxon>
        <taxon>Bacilli</taxon>
        <taxon>Bacillales</taxon>
        <taxon>Caryophanaceae</taxon>
        <taxon>Bhargavaea</taxon>
    </lineage>
</organism>